<dbReference type="Proteomes" id="UP000191522">
    <property type="component" value="Unassembled WGS sequence"/>
</dbReference>
<keyword evidence="3" id="KW-1185">Reference proteome</keyword>
<sequence length="162" mass="17624">MFTRTFGVAVCLAATAYAVVTPTTLNSDLSILIHNDLQESSSPWSGSGVILLDAMPLVKATDACRIIGESLWATQSGFSNIQHDLEYLVFQRKFSGSQQYWIAPIQAVPSTIDAYGEIRESFSSIHLPVLCTQSAPYSTADTKDTNSTWQVAIQSNNENITG</sequence>
<gene>
    <name evidence="2" type="ORF">PENDEC_c008G02950</name>
</gene>
<evidence type="ECO:0000256" key="1">
    <source>
        <dbReference type="SAM" id="SignalP"/>
    </source>
</evidence>
<dbReference type="EMBL" id="MDYL01000008">
    <property type="protein sequence ID" value="OQD75233.1"/>
    <property type="molecule type" value="Genomic_DNA"/>
</dbReference>
<feature type="signal peptide" evidence="1">
    <location>
        <begin position="1"/>
        <end position="18"/>
    </location>
</feature>
<reference evidence="3" key="1">
    <citation type="journal article" date="2017" name="Nat. Microbiol.">
        <title>Global analysis of biosynthetic gene clusters reveals vast potential of secondary metabolite production in Penicillium species.</title>
        <authorList>
            <person name="Nielsen J.C."/>
            <person name="Grijseels S."/>
            <person name="Prigent S."/>
            <person name="Ji B."/>
            <person name="Dainat J."/>
            <person name="Nielsen K.F."/>
            <person name="Frisvad J.C."/>
            <person name="Workman M."/>
            <person name="Nielsen J."/>
        </authorList>
    </citation>
    <scope>NUCLEOTIDE SEQUENCE [LARGE SCALE GENOMIC DNA]</scope>
    <source>
        <strain evidence="3">IBT 11843</strain>
    </source>
</reference>
<evidence type="ECO:0000313" key="2">
    <source>
        <dbReference type="EMBL" id="OQD75233.1"/>
    </source>
</evidence>
<comment type="caution">
    <text evidence="2">The sequence shown here is derived from an EMBL/GenBank/DDBJ whole genome shotgun (WGS) entry which is preliminary data.</text>
</comment>
<organism evidence="2 3">
    <name type="scientific">Penicillium decumbens</name>
    <dbReference type="NCBI Taxonomy" id="69771"/>
    <lineage>
        <taxon>Eukaryota</taxon>
        <taxon>Fungi</taxon>
        <taxon>Dikarya</taxon>
        <taxon>Ascomycota</taxon>
        <taxon>Pezizomycotina</taxon>
        <taxon>Eurotiomycetes</taxon>
        <taxon>Eurotiomycetidae</taxon>
        <taxon>Eurotiales</taxon>
        <taxon>Aspergillaceae</taxon>
        <taxon>Penicillium</taxon>
    </lineage>
</organism>
<accession>A0A1V6PEL5</accession>
<protein>
    <submittedName>
        <fullName evidence="2">Uncharacterized protein</fullName>
    </submittedName>
</protein>
<feature type="chain" id="PRO_5013229445" evidence="1">
    <location>
        <begin position="19"/>
        <end position="162"/>
    </location>
</feature>
<dbReference type="STRING" id="69771.A0A1V6PEL5"/>
<evidence type="ECO:0000313" key="3">
    <source>
        <dbReference type="Proteomes" id="UP000191522"/>
    </source>
</evidence>
<dbReference type="OrthoDB" id="408631at2759"/>
<name>A0A1V6PEL5_PENDC</name>
<proteinExistence type="predicted"/>
<keyword evidence="1" id="KW-0732">Signal</keyword>
<dbReference type="AlphaFoldDB" id="A0A1V6PEL5"/>